<evidence type="ECO:0000313" key="2">
    <source>
        <dbReference type="EMBL" id="KXJ92669.1"/>
    </source>
</evidence>
<sequence>MALPRYPNQEAAAPRRSYPEPGSDRYRPASLVSSPSAGRGITGAAAYSGYYQEPSAAFTTTLPQSAMPYQPEFGQDTRQTQNFGTYNPSLMYNVPQAGAQGNVYDASQQFQARQSTGMSMMGAEVASSYFPGEASGPGAGPSGIQGQPATGSASNVYQHSPGDQRALIQGYTSGMASIGGMAQESAPEQPVEEPDYSGSAEMGEAYEQYQTALREIFANVRHGSLKIASESLLNVSDWLLTKVTELGLASDNQSLHNDRIKLWHDFNHAWLCLLLKQKDMMEADESLQNEQTILTLDGLKKMGKELIRLCDGIERHGLVDYEYGVWEDDIIQILEECLDMLEDDPQAAGLDSSNARASR</sequence>
<name>A0A136J6C4_9PEZI</name>
<dbReference type="Proteomes" id="UP000070501">
    <property type="component" value="Unassembled WGS sequence"/>
</dbReference>
<protein>
    <submittedName>
        <fullName evidence="2">Uncharacterized protein</fullName>
    </submittedName>
</protein>
<dbReference type="OrthoDB" id="5552418at2759"/>
<accession>A0A136J6C4</accession>
<dbReference type="InParanoid" id="A0A136J6C4"/>
<evidence type="ECO:0000313" key="3">
    <source>
        <dbReference type="Proteomes" id="UP000070501"/>
    </source>
</evidence>
<feature type="region of interest" description="Disordered" evidence="1">
    <location>
        <begin position="1"/>
        <end position="38"/>
    </location>
</feature>
<dbReference type="EMBL" id="KQ964248">
    <property type="protein sequence ID" value="KXJ92669.1"/>
    <property type="molecule type" value="Genomic_DNA"/>
</dbReference>
<gene>
    <name evidence="2" type="ORF">Micbo1qcDRAFT_232393</name>
</gene>
<keyword evidence="3" id="KW-1185">Reference proteome</keyword>
<evidence type="ECO:0000256" key="1">
    <source>
        <dbReference type="SAM" id="MobiDB-lite"/>
    </source>
</evidence>
<proteinExistence type="predicted"/>
<feature type="region of interest" description="Disordered" evidence="1">
    <location>
        <begin position="132"/>
        <end position="160"/>
    </location>
</feature>
<organism evidence="2 3">
    <name type="scientific">Microdochium bolleyi</name>
    <dbReference type="NCBI Taxonomy" id="196109"/>
    <lineage>
        <taxon>Eukaryota</taxon>
        <taxon>Fungi</taxon>
        <taxon>Dikarya</taxon>
        <taxon>Ascomycota</taxon>
        <taxon>Pezizomycotina</taxon>
        <taxon>Sordariomycetes</taxon>
        <taxon>Xylariomycetidae</taxon>
        <taxon>Xylariales</taxon>
        <taxon>Microdochiaceae</taxon>
        <taxon>Microdochium</taxon>
    </lineage>
</organism>
<reference evidence="3" key="1">
    <citation type="submission" date="2016-02" db="EMBL/GenBank/DDBJ databases">
        <title>Draft genome sequence of Microdochium bolleyi, a fungal endophyte of beachgrass.</title>
        <authorList>
            <consortium name="DOE Joint Genome Institute"/>
            <person name="David A.S."/>
            <person name="May G."/>
            <person name="Haridas S."/>
            <person name="Lim J."/>
            <person name="Wang M."/>
            <person name="Labutti K."/>
            <person name="Lipzen A."/>
            <person name="Barry K."/>
            <person name="Grigoriev I.V."/>
        </authorList>
    </citation>
    <scope>NUCLEOTIDE SEQUENCE [LARGE SCALE GENOMIC DNA]</scope>
    <source>
        <strain evidence="3">J235TASD1</strain>
    </source>
</reference>
<dbReference type="AlphaFoldDB" id="A0A136J6C4"/>